<comment type="caution">
    <text evidence="2">The sequence shown here is derived from an EMBL/GenBank/DDBJ whole genome shotgun (WGS) entry which is preliminary data.</text>
</comment>
<keyword evidence="3" id="KW-1185">Reference proteome</keyword>
<evidence type="ECO:0000313" key="2">
    <source>
        <dbReference type="EMBL" id="KAL1264615.1"/>
    </source>
</evidence>
<accession>A0ABR3MHZ2</accession>
<gene>
    <name evidence="2" type="ORF">QQF64_004970</name>
</gene>
<sequence>MRKPCPGERNLPLKSFYTQREESEGPPPVPAKTKHCIPTKIHYMLTNRHSHHQRLCDLLQQPEQKQWHLKGWRF</sequence>
<dbReference type="Proteomes" id="UP001558613">
    <property type="component" value="Unassembled WGS sequence"/>
</dbReference>
<evidence type="ECO:0000313" key="3">
    <source>
        <dbReference type="Proteomes" id="UP001558613"/>
    </source>
</evidence>
<evidence type="ECO:0000256" key="1">
    <source>
        <dbReference type="SAM" id="MobiDB-lite"/>
    </source>
</evidence>
<dbReference type="EMBL" id="JAYMGO010000012">
    <property type="protein sequence ID" value="KAL1264615.1"/>
    <property type="molecule type" value="Genomic_DNA"/>
</dbReference>
<name>A0ABR3MHZ2_9TELE</name>
<organism evidence="2 3">
    <name type="scientific">Cirrhinus molitorella</name>
    <name type="common">mud carp</name>
    <dbReference type="NCBI Taxonomy" id="172907"/>
    <lineage>
        <taxon>Eukaryota</taxon>
        <taxon>Metazoa</taxon>
        <taxon>Chordata</taxon>
        <taxon>Craniata</taxon>
        <taxon>Vertebrata</taxon>
        <taxon>Euteleostomi</taxon>
        <taxon>Actinopterygii</taxon>
        <taxon>Neopterygii</taxon>
        <taxon>Teleostei</taxon>
        <taxon>Ostariophysi</taxon>
        <taxon>Cypriniformes</taxon>
        <taxon>Cyprinidae</taxon>
        <taxon>Labeoninae</taxon>
        <taxon>Labeonini</taxon>
        <taxon>Cirrhinus</taxon>
    </lineage>
</organism>
<reference evidence="2 3" key="1">
    <citation type="submission" date="2023-09" db="EMBL/GenBank/DDBJ databases">
        <authorList>
            <person name="Wang M."/>
        </authorList>
    </citation>
    <scope>NUCLEOTIDE SEQUENCE [LARGE SCALE GENOMIC DNA]</scope>
    <source>
        <strain evidence="2">GT-2023</strain>
        <tissue evidence="2">Liver</tissue>
    </source>
</reference>
<proteinExistence type="predicted"/>
<feature type="region of interest" description="Disordered" evidence="1">
    <location>
        <begin position="1"/>
        <end position="34"/>
    </location>
</feature>
<protein>
    <submittedName>
        <fullName evidence="2">Uncharacterized protein</fullName>
    </submittedName>
</protein>